<dbReference type="RefSeq" id="XP_032831235.1">
    <property type="nucleotide sequence ID" value="XM_032975344.1"/>
</dbReference>
<feature type="compositionally biased region" description="Low complexity" evidence="9">
    <location>
        <begin position="775"/>
        <end position="788"/>
    </location>
</feature>
<dbReference type="SUPFAM" id="SSF47050">
    <property type="entry name" value="VHP, Villin headpiece domain"/>
    <property type="match status" value="1"/>
</dbReference>
<dbReference type="GO" id="GO:0051016">
    <property type="term" value="P:barbed-end actin filament capping"/>
    <property type="evidence" value="ECO:0007669"/>
    <property type="project" value="TreeGrafter"/>
</dbReference>
<dbReference type="SUPFAM" id="SSF82754">
    <property type="entry name" value="C-terminal, gelsolin-like domain of Sec23/24"/>
    <property type="match status" value="2"/>
</dbReference>
<dbReference type="PRINTS" id="PR00597">
    <property type="entry name" value="GELSOLIN"/>
</dbReference>
<dbReference type="AlphaFoldDB" id="A0AAJ7U7F5"/>
<evidence type="ECO:0000256" key="7">
    <source>
        <dbReference type="ARBA" id="ARBA00023203"/>
    </source>
</evidence>
<dbReference type="InterPro" id="IPR036180">
    <property type="entry name" value="Gelsolin-like_dom_sf"/>
</dbReference>
<feature type="region of interest" description="Disordered" evidence="9">
    <location>
        <begin position="844"/>
        <end position="875"/>
    </location>
</feature>
<comment type="subcellular location">
    <subcellularLocation>
        <location evidence="1">Cytoplasm</location>
        <location evidence="1">Cytoskeleton</location>
    </subcellularLocation>
</comment>
<evidence type="ECO:0000256" key="4">
    <source>
        <dbReference type="ARBA" id="ARBA00022490"/>
    </source>
</evidence>
<dbReference type="Gene3D" id="3.40.20.10">
    <property type="entry name" value="Severin"/>
    <property type="match status" value="6"/>
</dbReference>
<dbReference type="Proteomes" id="UP001318040">
    <property type="component" value="Chromosome 56"/>
</dbReference>
<evidence type="ECO:0000259" key="10">
    <source>
        <dbReference type="PROSITE" id="PS51089"/>
    </source>
</evidence>
<dbReference type="GO" id="GO:0015629">
    <property type="term" value="C:actin cytoskeleton"/>
    <property type="evidence" value="ECO:0007669"/>
    <property type="project" value="TreeGrafter"/>
</dbReference>
<evidence type="ECO:0000313" key="12">
    <source>
        <dbReference type="RefSeq" id="XP_032831235.1"/>
    </source>
</evidence>
<dbReference type="Pfam" id="PF00626">
    <property type="entry name" value="Gelsolin"/>
    <property type="match status" value="6"/>
</dbReference>
<keyword evidence="5" id="KW-0677">Repeat</keyword>
<dbReference type="FunFam" id="3.40.20.10:FF:000002">
    <property type="entry name" value="Gelsolin"/>
    <property type="match status" value="1"/>
</dbReference>
<protein>
    <submittedName>
        <fullName evidence="12 13">Villin-1-like</fullName>
    </submittedName>
</protein>
<dbReference type="FunFam" id="3.40.20.10:FF:000005">
    <property type="entry name" value="Gelsolin"/>
    <property type="match status" value="1"/>
</dbReference>
<dbReference type="InterPro" id="IPR007122">
    <property type="entry name" value="Villin/Gelsolin"/>
</dbReference>
<keyword evidence="8" id="KW-0206">Cytoskeleton</keyword>
<proteinExistence type="inferred from homology"/>
<feature type="region of interest" description="Disordered" evidence="9">
    <location>
        <begin position="749"/>
        <end position="797"/>
    </location>
</feature>
<keyword evidence="6" id="KW-0106">Calcium</keyword>
<keyword evidence="4" id="KW-0963">Cytoplasm</keyword>
<evidence type="ECO:0000256" key="1">
    <source>
        <dbReference type="ARBA" id="ARBA00004245"/>
    </source>
</evidence>
<dbReference type="SUPFAM" id="SSF55753">
    <property type="entry name" value="Actin depolymerizing proteins"/>
    <property type="match status" value="4"/>
</dbReference>
<evidence type="ECO:0000256" key="6">
    <source>
        <dbReference type="ARBA" id="ARBA00022837"/>
    </source>
</evidence>
<dbReference type="PANTHER" id="PTHR11977">
    <property type="entry name" value="VILLIN"/>
    <property type="match status" value="1"/>
</dbReference>
<keyword evidence="11" id="KW-1185">Reference proteome</keyword>
<name>A0AAJ7U7F5_PETMA</name>
<dbReference type="Gene3D" id="1.10.950.10">
    <property type="entry name" value="Villin headpiece domain"/>
    <property type="match status" value="1"/>
</dbReference>
<dbReference type="KEGG" id="pmrn:116954657"/>
<dbReference type="InterPro" id="IPR036886">
    <property type="entry name" value="Villin_headpiece_dom_sf"/>
</dbReference>
<dbReference type="CDD" id="cd11290">
    <property type="entry name" value="gelsolin_S1_like"/>
    <property type="match status" value="1"/>
</dbReference>
<evidence type="ECO:0000256" key="5">
    <source>
        <dbReference type="ARBA" id="ARBA00022737"/>
    </source>
</evidence>
<dbReference type="PANTHER" id="PTHR11977:SF123">
    <property type="entry name" value="GELSOLIN"/>
    <property type="match status" value="1"/>
</dbReference>
<sequence length="931" mass="99805">MALSPDTLKAVTKASGLNVWRVENMALVSVPPKAFGNFFEGDCYVLLNVLKSPSGATLDVHYWLGQESTQDEQGAAAILCTQLDEQLGGVAVQRREVQGSESDTFKGYFKSGVIYKKGGIASGFKHVESNTYNVKRLLHVKGKKNVTASEVELSWDSFNTSDVFLLDIGKVIVQWNGAGSNRMERLKGMKLAMDVRDRERGGRSQIGVVEGDREEESPDLVAAMAEILGHRQRPLPEGAPDDRADQHQKANVKLYHVSDSEGSLVVQEVATRPLTQDLLLHNDCYILDQGGSKIFVWKGKGATKTEKKEAMSRALGFIKAKGYPSSTGVELVNDGAESAVFKQLFQKWSVPGQTVGLGKAYSASKIAKVEDGKFDATLLHARPDIAAQERMVDDASGDVEVYRIENLELQPVEKKFHGQFYGGDCYLVLYTYLKANKPSHIIYMWQGRHASRDEVAASAYQAVELDRRYGGEPTQVRVTMGKEPRHFLAIFRGPVVIFEGGTSRKGGQEPERAIKLFQVRGTGSHNTKAIEVPACAGSLNSNDVFVLQQPNHCDVWCGKGCSGDERELGKSVAGLLTRGDKVTVLEGQEPVDFWLAIGGKAAYASDKRFQEEAVDFVPRLFECSTQSGRFFVTEVAGFTQDDLDEDDVMLLDAGEELFLWVGSGASEKERVESAATATEFLKSHPSQRDPDTPVVTVKQGFEPPTFTGWFMAWDHLKWKSAKSYEDLKLELGDVTGISQITVDMNNKASVGGQSKAGGGSGKAAAATAGGGGKVAGAKASSGSKLPGAGVSGLQPQGYKSTADEKAYAKGGGVGGGGATQNSVGGAAQTTSAGAGTAAAAGAGGAVAAQPGHGGEHKPGGNEVDGTSSGSYPPECLVNVATEDLPPGVDPRKKEVYLGSGDFERIFEMSRSQFAALPQWRQKELKKAKGLF</sequence>
<dbReference type="CDD" id="cd11289">
    <property type="entry name" value="gelsolin_S2_like"/>
    <property type="match status" value="1"/>
</dbReference>
<dbReference type="SMART" id="SM00262">
    <property type="entry name" value="GEL"/>
    <property type="match status" value="6"/>
</dbReference>
<gene>
    <name evidence="12 13" type="primary">LOC116954657</name>
</gene>
<reference evidence="12 13" key="1">
    <citation type="submission" date="2025-04" db="UniProtKB">
        <authorList>
            <consortium name="RefSeq"/>
        </authorList>
    </citation>
    <scope>IDENTIFICATION</scope>
    <source>
        <tissue evidence="12 13">Sperm</tissue>
    </source>
</reference>
<dbReference type="RefSeq" id="XP_032831236.1">
    <property type="nucleotide sequence ID" value="XM_032975345.1"/>
</dbReference>
<organism evidence="11 13">
    <name type="scientific">Petromyzon marinus</name>
    <name type="common">Sea lamprey</name>
    <dbReference type="NCBI Taxonomy" id="7757"/>
    <lineage>
        <taxon>Eukaryota</taxon>
        <taxon>Metazoa</taxon>
        <taxon>Chordata</taxon>
        <taxon>Craniata</taxon>
        <taxon>Vertebrata</taxon>
        <taxon>Cyclostomata</taxon>
        <taxon>Hyperoartia</taxon>
        <taxon>Petromyzontiformes</taxon>
        <taxon>Petromyzontidae</taxon>
        <taxon>Petromyzon</taxon>
    </lineage>
</organism>
<dbReference type="PROSITE" id="PS51089">
    <property type="entry name" value="HP"/>
    <property type="match status" value="1"/>
</dbReference>
<dbReference type="GO" id="GO:0051014">
    <property type="term" value="P:actin filament severing"/>
    <property type="evidence" value="ECO:0007669"/>
    <property type="project" value="TreeGrafter"/>
</dbReference>
<evidence type="ECO:0000256" key="3">
    <source>
        <dbReference type="ARBA" id="ARBA00022467"/>
    </source>
</evidence>
<dbReference type="GO" id="GO:0005546">
    <property type="term" value="F:phosphatidylinositol-4,5-bisphosphate binding"/>
    <property type="evidence" value="ECO:0007669"/>
    <property type="project" value="TreeGrafter"/>
</dbReference>
<evidence type="ECO:0000313" key="11">
    <source>
        <dbReference type="Proteomes" id="UP001318040"/>
    </source>
</evidence>
<dbReference type="Pfam" id="PF02209">
    <property type="entry name" value="VHP"/>
    <property type="match status" value="1"/>
</dbReference>
<dbReference type="CDD" id="cd11293">
    <property type="entry name" value="gelsolin_S4_like"/>
    <property type="match status" value="1"/>
</dbReference>
<accession>A0AAJ7U7F5</accession>
<dbReference type="FunFam" id="3.40.20.10:FF:000004">
    <property type="entry name" value="Gelsolin"/>
    <property type="match status" value="1"/>
</dbReference>
<dbReference type="GO" id="GO:0051015">
    <property type="term" value="F:actin filament binding"/>
    <property type="evidence" value="ECO:0007669"/>
    <property type="project" value="InterPro"/>
</dbReference>
<dbReference type="CDD" id="cd11288">
    <property type="entry name" value="gelsolin_S5_like"/>
    <property type="match status" value="1"/>
</dbReference>
<dbReference type="CDD" id="cd11292">
    <property type="entry name" value="gelsolin_S3_like"/>
    <property type="match status" value="1"/>
</dbReference>
<evidence type="ECO:0000313" key="13">
    <source>
        <dbReference type="RefSeq" id="XP_032831236.1"/>
    </source>
</evidence>
<dbReference type="SMART" id="SM00153">
    <property type="entry name" value="VHP"/>
    <property type="match status" value="1"/>
</dbReference>
<keyword evidence="7" id="KW-0009">Actin-binding</keyword>
<dbReference type="GO" id="GO:0005737">
    <property type="term" value="C:cytoplasm"/>
    <property type="evidence" value="ECO:0007669"/>
    <property type="project" value="TreeGrafter"/>
</dbReference>
<dbReference type="InterPro" id="IPR007123">
    <property type="entry name" value="Gelsolin-like_dom"/>
</dbReference>
<evidence type="ECO:0000256" key="8">
    <source>
        <dbReference type="ARBA" id="ARBA00023212"/>
    </source>
</evidence>
<dbReference type="CDD" id="cd11291">
    <property type="entry name" value="gelsolin_S6_like"/>
    <property type="match status" value="1"/>
</dbReference>
<dbReference type="GO" id="GO:0008154">
    <property type="term" value="P:actin polymerization or depolymerization"/>
    <property type="evidence" value="ECO:0007669"/>
    <property type="project" value="TreeGrafter"/>
</dbReference>
<comment type="similarity">
    <text evidence="2">Belongs to the villin/gelsolin family.</text>
</comment>
<dbReference type="InterPro" id="IPR029006">
    <property type="entry name" value="ADF-H/Gelsolin-like_dom_sf"/>
</dbReference>
<feature type="domain" description="HP" evidence="10">
    <location>
        <begin position="865"/>
        <end position="931"/>
    </location>
</feature>
<dbReference type="FunFam" id="3.40.20.10:FF:000027">
    <property type="entry name" value="Villin 1"/>
    <property type="match status" value="1"/>
</dbReference>
<evidence type="ECO:0000256" key="2">
    <source>
        <dbReference type="ARBA" id="ARBA00008418"/>
    </source>
</evidence>
<keyword evidence="3" id="KW-0117">Actin capping</keyword>
<dbReference type="InterPro" id="IPR003128">
    <property type="entry name" value="Villin_headpiece"/>
</dbReference>
<evidence type="ECO:0000256" key="9">
    <source>
        <dbReference type="SAM" id="MobiDB-lite"/>
    </source>
</evidence>
<dbReference type="FunFam" id="3.40.20.10:FF:000001">
    <property type="entry name" value="Gelsolin"/>
    <property type="match status" value="1"/>
</dbReference>